<comment type="caution">
    <text evidence="2">The sequence shown here is derived from an EMBL/GenBank/DDBJ whole genome shotgun (WGS) entry which is preliminary data.</text>
</comment>
<proteinExistence type="predicted"/>
<evidence type="ECO:0000256" key="1">
    <source>
        <dbReference type="SAM" id="MobiDB-lite"/>
    </source>
</evidence>
<organism evidence="2">
    <name type="scientific">Sesamum angustifolium</name>
    <dbReference type="NCBI Taxonomy" id="2727405"/>
    <lineage>
        <taxon>Eukaryota</taxon>
        <taxon>Viridiplantae</taxon>
        <taxon>Streptophyta</taxon>
        <taxon>Embryophyta</taxon>
        <taxon>Tracheophyta</taxon>
        <taxon>Spermatophyta</taxon>
        <taxon>Magnoliopsida</taxon>
        <taxon>eudicotyledons</taxon>
        <taxon>Gunneridae</taxon>
        <taxon>Pentapetalae</taxon>
        <taxon>asterids</taxon>
        <taxon>lamiids</taxon>
        <taxon>Lamiales</taxon>
        <taxon>Pedaliaceae</taxon>
        <taxon>Sesamum</taxon>
    </lineage>
</organism>
<dbReference type="PANTHER" id="PTHR47481">
    <property type="match status" value="1"/>
</dbReference>
<reference evidence="2" key="2">
    <citation type="journal article" date="2024" name="Plant">
        <title>Genomic evolution and insights into agronomic trait innovations of Sesamum species.</title>
        <authorList>
            <person name="Miao H."/>
            <person name="Wang L."/>
            <person name="Qu L."/>
            <person name="Liu H."/>
            <person name="Sun Y."/>
            <person name="Le M."/>
            <person name="Wang Q."/>
            <person name="Wei S."/>
            <person name="Zheng Y."/>
            <person name="Lin W."/>
            <person name="Duan Y."/>
            <person name="Cao H."/>
            <person name="Xiong S."/>
            <person name="Wang X."/>
            <person name="Wei L."/>
            <person name="Li C."/>
            <person name="Ma Q."/>
            <person name="Ju M."/>
            <person name="Zhao R."/>
            <person name="Li G."/>
            <person name="Mu C."/>
            <person name="Tian Q."/>
            <person name="Mei H."/>
            <person name="Zhang T."/>
            <person name="Gao T."/>
            <person name="Zhang H."/>
        </authorList>
    </citation>
    <scope>NUCLEOTIDE SEQUENCE</scope>
    <source>
        <strain evidence="2">G01</strain>
    </source>
</reference>
<feature type="region of interest" description="Disordered" evidence="1">
    <location>
        <begin position="113"/>
        <end position="145"/>
    </location>
</feature>
<gene>
    <name evidence="2" type="ORF">Sangu_2422300</name>
</gene>
<evidence type="ECO:0000313" key="2">
    <source>
        <dbReference type="EMBL" id="KAL0311276.1"/>
    </source>
</evidence>
<dbReference type="AlphaFoldDB" id="A0AAW2KZV0"/>
<protein>
    <submittedName>
        <fullName evidence="2">Uncharacterized protein</fullName>
    </submittedName>
</protein>
<accession>A0AAW2KZV0</accession>
<dbReference type="PANTHER" id="PTHR47481:SF36">
    <property type="entry name" value="CCHC-TYPE DOMAIN-CONTAINING PROTEIN"/>
    <property type="match status" value="1"/>
</dbReference>
<sequence>MFVLKKMIEEDVLEHIRETNTPKEAWDTFAKLFSKKNDMKLQIIEKAPIGEARMKRIIIHGLKPESRSFIAAVQGWPTQLSLVEFKNLLAGQEASAKQMGGVSLKNDEEALYANKGRRNSKVGGSKNSDDKARSHQNERNSTRHSYCWRLKES</sequence>
<reference evidence="2" key="1">
    <citation type="submission" date="2020-06" db="EMBL/GenBank/DDBJ databases">
        <authorList>
            <person name="Li T."/>
            <person name="Hu X."/>
            <person name="Zhang T."/>
            <person name="Song X."/>
            <person name="Zhang H."/>
            <person name="Dai N."/>
            <person name="Sheng W."/>
            <person name="Hou X."/>
            <person name="Wei L."/>
        </authorList>
    </citation>
    <scope>NUCLEOTIDE SEQUENCE</scope>
    <source>
        <strain evidence="2">G01</strain>
        <tissue evidence="2">Leaf</tissue>
    </source>
</reference>
<dbReference type="EMBL" id="JACGWK010000016">
    <property type="protein sequence ID" value="KAL0311276.1"/>
    <property type="molecule type" value="Genomic_DNA"/>
</dbReference>
<feature type="compositionally biased region" description="Basic and acidic residues" evidence="1">
    <location>
        <begin position="127"/>
        <end position="141"/>
    </location>
</feature>
<name>A0AAW2KZV0_9LAMI</name>